<dbReference type="EMBL" id="BAAAHP010000112">
    <property type="protein sequence ID" value="GAA0943670.1"/>
    <property type="molecule type" value="Genomic_DNA"/>
</dbReference>
<proteinExistence type="predicted"/>
<sequence>MTAWADLVSTALLGTRRRRFDPTALPAAVRPLVSDEPETGLLTAAAVLATYRRAGRVPARVDAPPVPVARDERPLVPPAARRRLSRLPVDLLPEWLDAVRAGGAA</sequence>
<name>A0ABP4B3T6_9PSEU</name>
<gene>
    <name evidence="1" type="ORF">GCM10009559_40680</name>
</gene>
<keyword evidence="2" id="KW-1185">Reference proteome</keyword>
<evidence type="ECO:0000313" key="1">
    <source>
        <dbReference type="EMBL" id="GAA0943670.1"/>
    </source>
</evidence>
<dbReference type="Proteomes" id="UP001499967">
    <property type="component" value="Unassembled WGS sequence"/>
</dbReference>
<organism evidence="1 2">
    <name type="scientific">Pseudonocardia zijingensis</name>
    <dbReference type="NCBI Taxonomy" id="153376"/>
    <lineage>
        <taxon>Bacteria</taxon>
        <taxon>Bacillati</taxon>
        <taxon>Actinomycetota</taxon>
        <taxon>Actinomycetes</taxon>
        <taxon>Pseudonocardiales</taxon>
        <taxon>Pseudonocardiaceae</taxon>
        <taxon>Pseudonocardia</taxon>
    </lineage>
</organism>
<evidence type="ECO:0000313" key="2">
    <source>
        <dbReference type="Proteomes" id="UP001499967"/>
    </source>
</evidence>
<protein>
    <submittedName>
        <fullName evidence="1">Uncharacterized protein</fullName>
    </submittedName>
</protein>
<reference evidence="2" key="1">
    <citation type="journal article" date="2019" name="Int. J. Syst. Evol. Microbiol.">
        <title>The Global Catalogue of Microorganisms (GCM) 10K type strain sequencing project: providing services to taxonomists for standard genome sequencing and annotation.</title>
        <authorList>
            <consortium name="The Broad Institute Genomics Platform"/>
            <consortium name="The Broad Institute Genome Sequencing Center for Infectious Disease"/>
            <person name="Wu L."/>
            <person name="Ma J."/>
        </authorList>
    </citation>
    <scope>NUCLEOTIDE SEQUENCE [LARGE SCALE GENOMIC DNA]</scope>
    <source>
        <strain evidence="2">JCM 11117</strain>
    </source>
</reference>
<comment type="caution">
    <text evidence="1">The sequence shown here is derived from an EMBL/GenBank/DDBJ whole genome shotgun (WGS) entry which is preliminary data.</text>
</comment>
<dbReference type="Pfam" id="PF18944">
    <property type="entry name" value="DUF5691"/>
    <property type="match status" value="1"/>
</dbReference>
<dbReference type="InterPro" id="IPR043746">
    <property type="entry name" value="DUF5691"/>
</dbReference>
<accession>A0ABP4B3T6</accession>
<dbReference type="RefSeq" id="WP_343943060.1">
    <property type="nucleotide sequence ID" value="NZ_BAAAHP010000112.1"/>
</dbReference>